<organism evidence="12 13">
    <name type="scientific">Glarea lozoyensis (strain ATCC 20868 / MF5171)</name>
    <dbReference type="NCBI Taxonomy" id="1116229"/>
    <lineage>
        <taxon>Eukaryota</taxon>
        <taxon>Fungi</taxon>
        <taxon>Dikarya</taxon>
        <taxon>Ascomycota</taxon>
        <taxon>Pezizomycotina</taxon>
        <taxon>Leotiomycetes</taxon>
        <taxon>Helotiales</taxon>
        <taxon>Helotiaceae</taxon>
        <taxon>Glarea</taxon>
    </lineage>
</organism>
<dbReference type="Pfam" id="PF02475">
    <property type="entry name" value="TRM5-TYW2_MTfase"/>
    <property type="match status" value="1"/>
</dbReference>
<keyword evidence="6 10" id="KW-0819">tRNA processing</keyword>
<sequence>MNSAPSSDLMSLLRPPIIRSATATLDRALWSKSIPISAARVRNVKNISKIRTGLEKSKEMLKLERLVNVRPDPDQTLAAKGGKCLLLKPEVKPDDSSTWSAFLQEAVKSEDVGVIPYALHLDYDYWTYHDVMTGLLPEDALGEVPVGFAIVGHVAHLNLRNEYLPYKHVIAEVLVDKNPTIRTVINKIDDVGAASEFRTFSYEVLAGPDDMNVELSEGNCIFKFDYSKVYWNSRLQTEHKRLVDSFKEGEVVCDVMAGIGPFAVPAGKKGVFVWANDLNPDSYEALKDAIARNKVSTHIRPFCQDGHTFIPHAADSLLALTQTNSNIITLPAKRPRNPSSSAPLPAPKTLTLPPTISHFILNLPAIAISFLPSLIGLYASSSSLFAPHTTTKLPLVHVHCFSTKSEDNIREGREIAERISKEIGYEMRAIEGEGDVDEEGMVRITEVRDVAPKKRMFCASFRVPRDVAFRERVVKV</sequence>
<dbReference type="InterPro" id="IPR025792">
    <property type="entry name" value="tRNA_Gua_MeTrfase_euk"/>
</dbReference>
<dbReference type="PANTHER" id="PTHR23245:SF36">
    <property type="entry name" value="TRNA (GUANINE(37)-N1)-METHYLTRANSFERASE"/>
    <property type="match status" value="1"/>
</dbReference>
<keyword evidence="13" id="KW-1185">Reference proteome</keyword>
<evidence type="ECO:0000256" key="9">
    <source>
        <dbReference type="ARBA" id="ARBA00047783"/>
    </source>
</evidence>
<dbReference type="GO" id="GO:0052906">
    <property type="term" value="F:tRNA (guanine(37)-N1)-methyltransferase activity"/>
    <property type="evidence" value="ECO:0007669"/>
    <property type="project" value="UniProtKB-UniRule"/>
</dbReference>
<evidence type="ECO:0000256" key="8">
    <source>
        <dbReference type="ARBA" id="ARBA00023242"/>
    </source>
</evidence>
<accession>S3DCY5</accession>
<comment type="subunit">
    <text evidence="10">Monomer.</text>
</comment>
<keyword evidence="8 10" id="KW-0539">Nucleus</keyword>
<dbReference type="RefSeq" id="XP_008077075.1">
    <property type="nucleotide sequence ID" value="XM_008078884.1"/>
</dbReference>
<evidence type="ECO:0000256" key="6">
    <source>
        <dbReference type="ARBA" id="ARBA00022694"/>
    </source>
</evidence>
<dbReference type="HOGENOM" id="CLU_022610_2_2_1"/>
<evidence type="ECO:0000313" key="13">
    <source>
        <dbReference type="Proteomes" id="UP000016922"/>
    </source>
</evidence>
<feature type="binding site" evidence="10">
    <location>
        <position position="362"/>
    </location>
    <ligand>
        <name>S-adenosyl-L-methionine</name>
        <dbReference type="ChEBI" id="CHEBI:59789"/>
    </ligand>
</feature>
<dbReference type="GO" id="GO:0005759">
    <property type="term" value="C:mitochondrial matrix"/>
    <property type="evidence" value="ECO:0007669"/>
    <property type="project" value="UniProtKB-SubCell"/>
</dbReference>
<feature type="binding site" evidence="10">
    <location>
        <begin position="277"/>
        <end position="278"/>
    </location>
    <ligand>
        <name>S-adenosyl-L-methionine</name>
        <dbReference type="ChEBI" id="CHEBI:59789"/>
    </ligand>
</feature>
<dbReference type="AlphaFoldDB" id="S3DCY5"/>
<dbReference type="KEGG" id="glz:GLAREA_05595"/>
<feature type="binding site" evidence="10">
    <location>
        <begin position="305"/>
        <end position="306"/>
    </location>
    <ligand>
        <name>S-adenosyl-L-methionine</name>
        <dbReference type="ChEBI" id="CHEBI:59789"/>
    </ligand>
</feature>
<keyword evidence="5 10" id="KW-0949">S-adenosyl-L-methionine</keyword>
<gene>
    <name evidence="10" type="primary">TRM5</name>
    <name evidence="12" type="ORF">GLAREA_05595</name>
</gene>
<evidence type="ECO:0000256" key="5">
    <source>
        <dbReference type="ARBA" id="ARBA00022691"/>
    </source>
</evidence>
<comment type="similarity">
    <text evidence="1">Belongs to the class I-like SAM-binding methyltransferase superfamily. TRM5/TYW2 family.</text>
</comment>
<dbReference type="InterPro" id="IPR030382">
    <property type="entry name" value="MeTrfase_TRM5/TYW2"/>
</dbReference>
<dbReference type="OMA" id="VGSHSQF"/>
<dbReference type="GO" id="GO:0002939">
    <property type="term" value="P:tRNA N1-guanine methylation"/>
    <property type="evidence" value="ECO:0007669"/>
    <property type="project" value="TreeGrafter"/>
</dbReference>
<evidence type="ECO:0000256" key="3">
    <source>
        <dbReference type="ARBA" id="ARBA00022603"/>
    </source>
</evidence>
<dbReference type="HAMAP" id="MF_03152">
    <property type="entry name" value="TRM5"/>
    <property type="match status" value="1"/>
</dbReference>
<dbReference type="OrthoDB" id="408788at2759"/>
<comment type="subcellular location">
    <subcellularLocation>
        <location evidence="10">Mitochondrion matrix</location>
    </subcellularLocation>
    <subcellularLocation>
        <location evidence="10">Nucleus</location>
    </subcellularLocation>
    <subcellularLocation>
        <location evidence="10">Cytoplasm</location>
    </subcellularLocation>
    <text evidence="10">Predominantly in the mitochondria and in the nucleus.</text>
</comment>
<comment type="function">
    <text evidence="10">Specifically methylates the N1 position of guanosine-37 in various cytoplasmic and mitochondrial tRNAs. Methylation is not dependent on the nature of the nucleoside 5' of the target nucleoside. This is the first step in the biosynthesis of wybutosine (yW), a modified base adjacent to the anticodon of tRNAs and required for accurate decoding.</text>
</comment>
<reference evidence="12 13" key="1">
    <citation type="journal article" date="2013" name="BMC Genomics">
        <title>Genomics-driven discovery of the pneumocandin biosynthetic gene cluster in the fungus Glarea lozoyensis.</title>
        <authorList>
            <person name="Chen L."/>
            <person name="Yue Q."/>
            <person name="Zhang X."/>
            <person name="Xiang M."/>
            <person name="Wang C."/>
            <person name="Li S."/>
            <person name="Che Y."/>
            <person name="Ortiz-Lopez F.J."/>
            <person name="Bills G.F."/>
            <person name="Liu X."/>
            <person name="An Z."/>
        </authorList>
    </citation>
    <scope>NUCLEOTIDE SEQUENCE [LARGE SCALE GENOMIC DNA]</scope>
    <source>
        <strain evidence="13">ATCC 20868 / MF5171</strain>
    </source>
</reference>
<dbReference type="eggNOG" id="KOG2078">
    <property type="taxonomic scope" value="Eukaryota"/>
</dbReference>
<dbReference type="STRING" id="1116229.S3DCY5"/>
<proteinExistence type="inferred from homology"/>
<dbReference type="InterPro" id="IPR029063">
    <property type="entry name" value="SAM-dependent_MTases_sf"/>
</dbReference>
<feature type="binding site" evidence="10">
    <location>
        <position position="239"/>
    </location>
    <ligand>
        <name>S-adenosyl-L-methionine</name>
        <dbReference type="ChEBI" id="CHEBI:59789"/>
    </ligand>
</feature>
<dbReference type="InterPro" id="IPR056744">
    <property type="entry name" value="TRM5/TYW2-like_N"/>
</dbReference>
<dbReference type="Gene3D" id="3.40.50.150">
    <property type="entry name" value="Vaccinia Virus protein VP39"/>
    <property type="match status" value="1"/>
</dbReference>
<dbReference type="PANTHER" id="PTHR23245">
    <property type="entry name" value="TRNA METHYLTRANSFERASE"/>
    <property type="match status" value="1"/>
</dbReference>
<dbReference type="PROSITE" id="PS51684">
    <property type="entry name" value="SAM_MT_TRM5_TYW2"/>
    <property type="match status" value="1"/>
</dbReference>
<dbReference type="GO" id="GO:0070901">
    <property type="term" value="P:mitochondrial tRNA methylation"/>
    <property type="evidence" value="ECO:0007669"/>
    <property type="project" value="UniProtKB-ARBA"/>
</dbReference>
<dbReference type="FunFam" id="3.30.300.110:FF:000001">
    <property type="entry name" value="tRNA (guanine(37)-N1)-methyltransferase"/>
    <property type="match status" value="1"/>
</dbReference>
<evidence type="ECO:0000313" key="12">
    <source>
        <dbReference type="EMBL" id="EPE36257.1"/>
    </source>
</evidence>
<comment type="similarity">
    <text evidence="10">Belongs to the TRM5 / TYW2 family.</text>
</comment>
<evidence type="ECO:0000256" key="7">
    <source>
        <dbReference type="ARBA" id="ARBA00023128"/>
    </source>
</evidence>
<keyword evidence="4 10" id="KW-0808">Transferase</keyword>
<dbReference type="Proteomes" id="UP000016922">
    <property type="component" value="Unassembled WGS sequence"/>
</dbReference>
<feature type="domain" description="SAM-dependent methyltransferase TRM5/TYW2-type" evidence="11">
    <location>
        <begin position="148"/>
        <end position="465"/>
    </location>
</feature>
<comment type="catalytic activity">
    <reaction evidence="9 10">
        <text>guanosine(37) in tRNA + S-adenosyl-L-methionine = N(1)-methylguanosine(37) in tRNA + S-adenosyl-L-homocysteine + H(+)</text>
        <dbReference type="Rhea" id="RHEA:36899"/>
        <dbReference type="Rhea" id="RHEA-COMP:10145"/>
        <dbReference type="Rhea" id="RHEA-COMP:10147"/>
        <dbReference type="ChEBI" id="CHEBI:15378"/>
        <dbReference type="ChEBI" id="CHEBI:57856"/>
        <dbReference type="ChEBI" id="CHEBI:59789"/>
        <dbReference type="ChEBI" id="CHEBI:73542"/>
        <dbReference type="ChEBI" id="CHEBI:74269"/>
        <dbReference type="EC" id="2.1.1.228"/>
    </reaction>
</comment>
<keyword evidence="3 10" id="KW-0489">Methyltransferase</keyword>
<name>S3DCY5_GLAL2</name>
<evidence type="ECO:0000256" key="1">
    <source>
        <dbReference type="ARBA" id="ARBA00009775"/>
    </source>
</evidence>
<dbReference type="GeneID" id="19464649"/>
<keyword evidence="7 10" id="KW-0496">Mitochondrion</keyword>
<protein>
    <recommendedName>
        <fullName evidence="10">tRNA (guanine(37)-N1)-methyltransferase</fullName>
        <ecNumber evidence="10">2.1.1.228</ecNumber>
    </recommendedName>
    <alternativeName>
        <fullName evidence="10">M1G-methyltransferase</fullName>
    </alternativeName>
    <alternativeName>
        <fullName evidence="10">tRNA [GM37] methyltransferase</fullName>
    </alternativeName>
    <alternativeName>
        <fullName evidence="10">tRNA methyltransferase 5</fullName>
    </alternativeName>
</protein>
<evidence type="ECO:0000259" key="11">
    <source>
        <dbReference type="PROSITE" id="PS51684"/>
    </source>
</evidence>
<evidence type="ECO:0000256" key="2">
    <source>
        <dbReference type="ARBA" id="ARBA00022490"/>
    </source>
</evidence>
<dbReference type="Pfam" id="PF25133">
    <property type="entry name" value="TYW2_N_2"/>
    <property type="match status" value="1"/>
</dbReference>
<dbReference type="InterPro" id="IPR056743">
    <property type="entry name" value="TRM5-TYW2-like_MTfase"/>
</dbReference>
<dbReference type="EC" id="2.1.1.228" evidence="10"/>
<dbReference type="GO" id="GO:0005634">
    <property type="term" value="C:nucleus"/>
    <property type="evidence" value="ECO:0007669"/>
    <property type="project" value="UniProtKB-SubCell"/>
</dbReference>
<dbReference type="SUPFAM" id="SSF53335">
    <property type="entry name" value="S-adenosyl-L-methionine-dependent methyltransferases"/>
    <property type="match status" value="1"/>
</dbReference>
<evidence type="ECO:0000256" key="10">
    <source>
        <dbReference type="HAMAP-Rule" id="MF_03152"/>
    </source>
</evidence>
<evidence type="ECO:0000256" key="4">
    <source>
        <dbReference type="ARBA" id="ARBA00022679"/>
    </source>
</evidence>
<keyword evidence="2 10" id="KW-0963">Cytoplasm</keyword>
<dbReference type="EMBL" id="KE145353">
    <property type="protein sequence ID" value="EPE36257.1"/>
    <property type="molecule type" value="Genomic_DNA"/>
</dbReference>
<dbReference type="Gene3D" id="3.30.300.110">
    <property type="entry name" value="Met-10+ protein-like domains"/>
    <property type="match status" value="1"/>
</dbReference>